<dbReference type="GO" id="GO:0006302">
    <property type="term" value="P:double-strand break repair"/>
    <property type="evidence" value="ECO:0007669"/>
    <property type="project" value="InterPro"/>
</dbReference>
<dbReference type="Proteomes" id="UP000305267">
    <property type="component" value="Unassembled WGS sequence"/>
</dbReference>
<keyword evidence="4" id="KW-1185">Reference proteome</keyword>
<accession>A0A5C4LIN9</accession>
<organism evidence="3 4">
    <name type="scientific">Methylobacterium terricola</name>
    <dbReference type="NCBI Taxonomy" id="2583531"/>
    <lineage>
        <taxon>Bacteria</taxon>
        <taxon>Pseudomonadati</taxon>
        <taxon>Pseudomonadota</taxon>
        <taxon>Alphaproteobacteria</taxon>
        <taxon>Hyphomicrobiales</taxon>
        <taxon>Methylobacteriaceae</taxon>
        <taxon>Methylobacterium</taxon>
    </lineage>
</organism>
<dbReference type="AlphaFoldDB" id="A0A5C4LIN9"/>
<dbReference type="SUPFAM" id="SSF52540">
    <property type="entry name" value="P-loop containing nucleoside triphosphate hydrolases"/>
    <property type="match status" value="1"/>
</dbReference>
<evidence type="ECO:0000313" key="4">
    <source>
        <dbReference type="Proteomes" id="UP000305267"/>
    </source>
</evidence>
<dbReference type="EMBL" id="VDDA01000004">
    <property type="protein sequence ID" value="TNC13318.1"/>
    <property type="molecule type" value="Genomic_DNA"/>
</dbReference>
<dbReference type="Gene3D" id="3.40.50.300">
    <property type="entry name" value="P-loop containing nucleotide triphosphate hydrolases"/>
    <property type="match status" value="1"/>
</dbReference>
<gene>
    <name evidence="3" type="ORF">FF100_10905</name>
</gene>
<dbReference type="OrthoDB" id="7069379at2"/>
<proteinExistence type="predicted"/>
<protein>
    <submittedName>
        <fullName evidence="3">DNA repair protein</fullName>
    </submittedName>
</protein>
<reference evidence="3 4" key="1">
    <citation type="submission" date="2019-06" db="EMBL/GenBank/DDBJ databases">
        <title>Genome of Methylobacterium sp. 17Sr1-39.</title>
        <authorList>
            <person name="Seo T."/>
        </authorList>
    </citation>
    <scope>NUCLEOTIDE SEQUENCE [LARGE SCALE GENOMIC DNA]</scope>
    <source>
        <strain evidence="3 4">17Sr1-39</strain>
    </source>
</reference>
<dbReference type="PANTHER" id="PTHR32114:SF2">
    <property type="entry name" value="ABC TRANSPORTER ABCH.3"/>
    <property type="match status" value="1"/>
</dbReference>
<evidence type="ECO:0000256" key="1">
    <source>
        <dbReference type="SAM" id="Coils"/>
    </source>
</evidence>
<sequence>MRPAEQPVTAPVILADLQDALTRAGRLLVRLEATRDRDRDALAVRTKTVAAAKGRLAQRDAIDTYLRELQQDANRRSVATFETLLTALVQEVLPGEKPVRLDLTTERGLPALDIGVERPDGGREDVLEDNGGAMTNVVGMALRLIAVVKAGVGRFLALDEADCWIAPDRVPAFYRVLDDGAARLGVQCLAISHHDIAGFDAGLTVSRIAGRPETGVAIDGPAASCAAAWTPEMPGFRFIRLIDVQGFAEATLPLAPGVNALVGPNNHGKSTVIRALRAVFYGEVRDSLVRAGAGAARVEIGVAGGRVLRYVRQPKRTPVNLWSLHEADGTLVQENGTTFETGGRDVPAWVERLCGITRVEDLDVHVAHQKFPVFLLGEKPARRSAVLSIGREAGLIRDMQALQRDRVTDDQRTVREGEREITRLREALAALDGLDESGRALHALGDETATLAEAAARLSAREALADRLARADRLATGAAARARVLADLPGPETGAELGRALAEARHREGVGRRVLAAATDLARAADRAAALADLPVAPAPRDTGQATAHAARLRRLARDLADAERRAAALHDLPTTLPQPVLRPDAVATARRLAEIGRHLAEARAREAASRDGLAAAEAEMAAVLAATGGRCPACGTPAAPATLLAGHRHARSGEAA</sequence>
<dbReference type="InterPro" id="IPR038729">
    <property type="entry name" value="Rad50/SbcC_AAA"/>
</dbReference>
<name>A0A5C4LIN9_9HYPH</name>
<comment type="caution">
    <text evidence="3">The sequence shown here is derived from an EMBL/GenBank/DDBJ whole genome shotgun (WGS) entry which is preliminary data.</text>
</comment>
<evidence type="ECO:0000259" key="2">
    <source>
        <dbReference type="Pfam" id="PF13476"/>
    </source>
</evidence>
<dbReference type="GO" id="GO:0016887">
    <property type="term" value="F:ATP hydrolysis activity"/>
    <property type="evidence" value="ECO:0007669"/>
    <property type="project" value="InterPro"/>
</dbReference>
<dbReference type="InterPro" id="IPR027417">
    <property type="entry name" value="P-loop_NTPase"/>
</dbReference>
<feature type="domain" description="Rad50/SbcC-type AAA" evidence="2">
    <location>
        <begin position="240"/>
        <end position="307"/>
    </location>
</feature>
<dbReference type="Pfam" id="PF13476">
    <property type="entry name" value="AAA_23"/>
    <property type="match status" value="1"/>
</dbReference>
<keyword evidence="1" id="KW-0175">Coiled coil</keyword>
<dbReference type="PANTHER" id="PTHR32114">
    <property type="entry name" value="ABC TRANSPORTER ABCH.3"/>
    <property type="match status" value="1"/>
</dbReference>
<evidence type="ECO:0000313" key="3">
    <source>
        <dbReference type="EMBL" id="TNC13318.1"/>
    </source>
</evidence>
<feature type="coiled-coil region" evidence="1">
    <location>
        <begin position="546"/>
        <end position="573"/>
    </location>
</feature>